<proteinExistence type="predicted"/>
<name>A0A0A9BI20_ARUDO</name>
<evidence type="ECO:0000256" key="1">
    <source>
        <dbReference type="SAM" id="MobiDB-lite"/>
    </source>
</evidence>
<organism evidence="2">
    <name type="scientific">Arundo donax</name>
    <name type="common">Giant reed</name>
    <name type="synonym">Donax arundinaceus</name>
    <dbReference type="NCBI Taxonomy" id="35708"/>
    <lineage>
        <taxon>Eukaryota</taxon>
        <taxon>Viridiplantae</taxon>
        <taxon>Streptophyta</taxon>
        <taxon>Embryophyta</taxon>
        <taxon>Tracheophyta</taxon>
        <taxon>Spermatophyta</taxon>
        <taxon>Magnoliopsida</taxon>
        <taxon>Liliopsida</taxon>
        <taxon>Poales</taxon>
        <taxon>Poaceae</taxon>
        <taxon>PACMAD clade</taxon>
        <taxon>Arundinoideae</taxon>
        <taxon>Arundineae</taxon>
        <taxon>Arundo</taxon>
    </lineage>
</organism>
<feature type="region of interest" description="Disordered" evidence="1">
    <location>
        <begin position="1"/>
        <end position="26"/>
    </location>
</feature>
<accession>A0A0A9BI20</accession>
<dbReference type="AlphaFoldDB" id="A0A0A9BI20"/>
<evidence type="ECO:0000313" key="2">
    <source>
        <dbReference type="EMBL" id="JAD58942.1"/>
    </source>
</evidence>
<feature type="compositionally biased region" description="Polar residues" evidence="1">
    <location>
        <begin position="1"/>
        <end position="13"/>
    </location>
</feature>
<reference evidence="2" key="1">
    <citation type="submission" date="2014-09" db="EMBL/GenBank/DDBJ databases">
        <authorList>
            <person name="Magalhaes I.L.F."/>
            <person name="Oliveira U."/>
            <person name="Santos F.R."/>
            <person name="Vidigal T.H.D.A."/>
            <person name="Brescovit A.D."/>
            <person name="Santos A.J."/>
        </authorList>
    </citation>
    <scope>NUCLEOTIDE SEQUENCE</scope>
    <source>
        <tissue evidence="2">Shoot tissue taken approximately 20 cm above the soil surface</tissue>
    </source>
</reference>
<sequence length="26" mass="2714">MQGQPFCGQQPNGSGVAGKAEKLDCY</sequence>
<protein>
    <submittedName>
        <fullName evidence="2">Uncharacterized protein</fullName>
    </submittedName>
</protein>
<reference evidence="2" key="2">
    <citation type="journal article" date="2015" name="Data Brief">
        <title>Shoot transcriptome of the giant reed, Arundo donax.</title>
        <authorList>
            <person name="Barrero R.A."/>
            <person name="Guerrero F.D."/>
            <person name="Moolhuijzen P."/>
            <person name="Goolsby J.A."/>
            <person name="Tidwell J."/>
            <person name="Bellgard S.E."/>
            <person name="Bellgard M.I."/>
        </authorList>
    </citation>
    <scope>NUCLEOTIDE SEQUENCE</scope>
    <source>
        <tissue evidence="2">Shoot tissue taken approximately 20 cm above the soil surface</tissue>
    </source>
</reference>
<dbReference type="EMBL" id="GBRH01238953">
    <property type="protein sequence ID" value="JAD58942.1"/>
    <property type="molecule type" value="Transcribed_RNA"/>
</dbReference>